<protein>
    <recommendedName>
        <fullName evidence="6">Pneumococcal-type histidine triad protein</fullName>
    </recommendedName>
</protein>
<dbReference type="NCBIfam" id="TIGR01363">
    <property type="entry name" value="strep_his_triad"/>
    <property type="match status" value="2"/>
</dbReference>
<gene>
    <name evidence="4" type="ORF">D8869_04105</name>
</gene>
<feature type="compositionally biased region" description="Polar residues" evidence="2">
    <location>
        <begin position="278"/>
        <end position="305"/>
    </location>
</feature>
<feature type="region of interest" description="Disordered" evidence="2">
    <location>
        <begin position="1082"/>
        <end position="1122"/>
    </location>
</feature>
<name>A0AB74DVL1_STRSA</name>
<feature type="compositionally biased region" description="Basic and acidic residues" evidence="2">
    <location>
        <begin position="1014"/>
        <end position="1023"/>
    </location>
</feature>
<dbReference type="EMBL" id="RJND01000002">
    <property type="protein sequence ID" value="RSI53636.1"/>
    <property type="molecule type" value="Genomic_DNA"/>
</dbReference>
<feature type="compositionally biased region" description="Polar residues" evidence="2">
    <location>
        <begin position="1082"/>
        <end position="1113"/>
    </location>
</feature>
<dbReference type="Pfam" id="PF04270">
    <property type="entry name" value="Strep_his_triad"/>
    <property type="match status" value="6"/>
</dbReference>
<proteinExistence type="predicted"/>
<feature type="chain" id="PRO_5044496206" description="Pneumococcal-type histidine triad protein" evidence="3">
    <location>
        <begin position="24"/>
        <end position="1183"/>
    </location>
</feature>
<feature type="region of interest" description="Disordered" evidence="2">
    <location>
        <begin position="1005"/>
        <end position="1024"/>
    </location>
</feature>
<dbReference type="Proteomes" id="UP000280406">
    <property type="component" value="Unassembled WGS sequence"/>
</dbReference>
<evidence type="ECO:0008006" key="6">
    <source>
        <dbReference type="Google" id="ProtNLM"/>
    </source>
</evidence>
<feature type="coiled-coil region" evidence="1">
    <location>
        <begin position="926"/>
        <end position="979"/>
    </location>
</feature>
<evidence type="ECO:0000256" key="3">
    <source>
        <dbReference type="SAM" id="SignalP"/>
    </source>
</evidence>
<keyword evidence="1" id="KW-0175">Coiled coil</keyword>
<sequence length="1183" mass="131584">MKKKYFLASAAVLALGLGTYGLIQWQAQPRPQTKDNKVAYIEDKTSGDKTDKHKNLTSDQINDEEGIEAEQIVVKITDQGYVTSHGDHYHYFDGKVPFDAIISEELIIRDPNYTLQEADIVNEVKDGYIIKVEGKYYLYLKDAKHTSNVRSVDEIARQKKLHKTKEEGDSGKSSTTKSSRTRDFSQPSKSLAAGKTAADLAGVSYQGQGGYRTDDGYTFSPSDIIEDTGDAFIVPHGGHFHYIPKSDLSPAELAAAQSYWNRRQAGGRVNPPNYGRTIASSDTWNQNSAGNQGGPVSNPTPQLPNHSKIEQPSPGLAVTQPSPSNPLQPSQPSQPSLPSLLQQLYALPQSQRYHEGDGVVFDPLKISRRTEKGVVIPHGDHHHFIPYDKLSDLEAKIARLIPIGYTYEPLGDPLQALKPQLPSQPDHDHGFHAEAVIGKDEHGYMMSHGDHAHYFYKKDLTAEQIQAAEQVLAKQQPAKPSAAVNDAERYSRDASDEEKIAYISQTYGVPKEAVRISNGFFVFNNPDQAYDPTHIHPYAVRKEHVRIPLVTGNAELDFMNELYTTALRSGLSPYSLQVEDGQFVIPHGDHNHYIKIQSKGAAEALKNRLPQIQSKYEQGDYDEAAILQKVESLKADSQRLYADDPLMQRRIELALGQFVETMKKLPSNSTAGYLSSLDNFDKQFIHVDQTVKPIQETELDKTYQGLLERMNRLDTDSYGLKKADLLQRLQNAYASQNQDEMAELGQVLSALEDYHDRTGVTAVDYIRYFYQALEDGRLSPELRRKAAGLTLTLYKSQAFIEATNLQQLFPALYQTKKEIAAALASGQLSPSSEKTELDQGEPDQPTYKAMIYGFLKGIYDDFGTSDDSEKSAQALVFLGKAQELLGEVKNQNSRADYAARILELGKELKSSSSDKQALLTASQKLLDQMSRTIAGQKEELANTENQEVYQQLYNLLMSIHQYLEKNQGSEQQYQQLDQLFDKLGQRATDKKELLKEILAFQQSLVHPEGSSDSDSQHRDDDGYHFNLQDMVGADEQGYRVAHLDHEHYIYKKDLSEAERQAADAYAVQKGFLKALAEQPASGQVSSSSAPETAQNGNLPSESTTREAAQNQSDKPAEALTATNPIGQSSLAASFGMTEEAFNQKLQELSQLYGVSPDTFSYNVASRSISFTGADGQLKTVQIS</sequence>
<dbReference type="RefSeq" id="WP_125347995.1">
    <property type="nucleotide sequence ID" value="NZ_RJMN01000010.1"/>
</dbReference>
<dbReference type="InterPro" id="IPR037228">
    <property type="entry name" value="PhtA_dom_sf"/>
</dbReference>
<evidence type="ECO:0000256" key="1">
    <source>
        <dbReference type="SAM" id="Coils"/>
    </source>
</evidence>
<evidence type="ECO:0000313" key="4">
    <source>
        <dbReference type="EMBL" id="RSI53636.1"/>
    </source>
</evidence>
<evidence type="ECO:0000313" key="5">
    <source>
        <dbReference type="Proteomes" id="UP000280406"/>
    </source>
</evidence>
<dbReference type="AlphaFoldDB" id="A0AB74DVL1"/>
<dbReference type="InterPro" id="IPR023832">
    <property type="entry name" value="His_triad_protein"/>
</dbReference>
<dbReference type="SUPFAM" id="SSF142887">
    <property type="entry name" value="PhtA domain-like"/>
    <property type="match status" value="4"/>
</dbReference>
<feature type="signal peptide" evidence="3">
    <location>
        <begin position="1"/>
        <end position="23"/>
    </location>
</feature>
<dbReference type="InterPro" id="IPR006270">
    <property type="entry name" value="Strep_his_triad_rpt"/>
</dbReference>
<feature type="compositionally biased region" description="Low complexity" evidence="2">
    <location>
        <begin position="320"/>
        <end position="337"/>
    </location>
</feature>
<dbReference type="Gene3D" id="3.10.50.90">
    <property type="match status" value="5"/>
</dbReference>
<feature type="region of interest" description="Disordered" evidence="2">
    <location>
        <begin position="154"/>
        <end position="192"/>
    </location>
</feature>
<comment type="caution">
    <text evidence="4">The sequence shown here is derived from an EMBL/GenBank/DDBJ whole genome shotgun (WGS) entry which is preliminary data.</text>
</comment>
<keyword evidence="3" id="KW-0732">Signal</keyword>
<feature type="region of interest" description="Disordered" evidence="2">
    <location>
        <begin position="264"/>
        <end position="337"/>
    </location>
</feature>
<reference evidence="4 5" key="1">
    <citation type="submission" date="2018-11" db="EMBL/GenBank/DDBJ databases">
        <title>Species Designations Belie Phenotypic and Genotypic Heterogeneity in Oral Streptococci.</title>
        <authorList>
            <person name="Velsko I."/>
        </authorList>
    </citation>
    <scope>NUCLEOTIDE SEQUENCE [LARGE SCALE GENOMIC DNA]</scope>
    <source>
        <strain evidence="4 5">BCC37</strain>
    </source>
</reference>
<organism evidence="4 5">
    <name type="scientific">Streptococcus sanguinis</name>
    <dbReference type="NCBI Taxonomy" id="1305"/>
    <lineage>
        <taxon>Bacteria</taxon>
        <taxon>Bacillati</taxon>
        <taxon>Bacillota</taxon>
        <taxon>Bacilli</taxon>
        <taxon>Lactobacillales</taxon>
        <taxon>Streptococcaceae</taxon>
        <taxon>Streptococcus</taxon>
    </lineage>
</organism>
<evidence type="ECO:0000256" key="2">
    <source>
        <dbReference type="SAM" id="MobiDB-lite"/>
    </source>
</evidence>
<accession>A0AB74DVL1</accession>